<dbReference type="PANTHER" id="PTHR30595">
    <property type="entry name" value="GLPR-RELATED TRANSCRIPTIONAL REPRESSOR"/>
    <property type="match status" value="1"/>
</dbReference>
<dbReference type="EMBL" id="NIRR01000011">
    <property type="protein sequence ID" value="OWP63513.1"/>
    <property type="molecule type" value="Genomic_DNA"/>
</dbReference>
<dbReference type="AlphaFoldDB" id="A0A246FLC2"/>
<evidence type="ECO:0000313" key="1">
    <source>
        <dbReference type="EMBL" id="OWP63513.1"/>
    </source>
</evidence>
<dbReference type="OrthoDB" id="128473at2"/>
<comment type="caution">
    <text evidence="1">The sequence shown here is derived from an EMBL/GenBank/DDBJ whole genome shotgun (WGS) entry which is preliminary data.</text>
</comment>
<protein>
    <submittedName>
        <fullName evidence="1">Uncharacterized protein</fullName>
    </submittedName>
</protein>
<dbReference type="InterPro" id="IPR036390">
    <property type="entry name" value="WH_DNA-bd_sf"/>
</dbReference>
<dbReference type="InterPro" id="IPR038475">
    <property type="entry name" value="RecG_C_sf"/>
</dbReference>
<dbReference type="Proteomes" id="UP000197277">
    <property type="component" value="Unassembled WGS sequence"/>
</dbReference>
<keyword evidence="2" id="KW-1185">Reference proteome</keyword>
<sequence>MTDYVRELNEGVPRMFQEMQKVGLKEPEFRITDASVTVILYKQADMTSQEVVLGLAETPERKDSTSAPTDNTVSDPLHQIAKELSVVSTVQERLVKELELFRSGGLYSAVEMAQLLGVTARTVSRDFIALKSKAYIEQVAYGIYVWNE</sequence>
<reference evidence="1 2" key="1">
    <citation type="submission" date="2017-06" db="EMBL/GenBank/DDBJ databases">
        <title>Hymenobacter amundsenii sp. nov. isolated from regoliths in Antarctica.</title>
        <authorList>
            <person name="Sedlacek I."/>
            <person name="Kralova S."/>
            <person name="Pantucek R."/>
            <person name="Svec P."/>
            <person name="Holochova P."/>
            <person name="Stankova E."/>
            <person name="Vrbovska V."/>
            <person name="Busse H.-J."/>
        </authorList>
    </citation>
    <scope>NUCLEOTIDE SEQUENCE [LARGE SCALE GENOMIC DNA]</scope>
    <source>
        <strain evidence="1 2">CCM 8682</strain>
    </source>
</reference>
<accession>A0A246FLC2</accession>
<dbReference type="SUPFAM" id="SSF46785">
    <property type="entry name" value="Winged helix' DNA-binding domain"/>
    <property type="match status" value="1"/>
</dbReference>
<organism evidence="1 2">
    <name type="scientific">Hymenobacter amundsenii</name>
    <dbReference type="NCBI Taxonomy" id="2006685"/>
    <lineage>
        <taxon>Bacteria</taxon>
        <taxon>Pseudomonadati</taxon>
        <taxon>Bacteroidota</taxon>
        <taxon>Cytophagia</taxon>
        <taxon>Cytophagales</taxon>
        <taxon>Hymenobacteraceae</taxon>
        <taxon>Hymenobacter</taxon>
    </lineage>
</organism>
<gene>
    <name evidence="1" type="ORF">CDA63_09050</name>
</gene>
<name>A0A246FLC2_9BACT</name>
<dbReference type="Gene3D" id="3.30.565.60">
    <property type="match status" value="1"/>
</dbReference>
<dbReference type="PANTHER" id="PTHR30595:SF6">
    <property type="entry name" value="SCHLAFEN ALBA-2 DOMAIN-CONTAINING PROTEIN"/>
    <property type="match status" value="1"/>
</dbReference>
<proteinExistence type="predicted"/>
<evidence type="ECO:0000313" key="2">
    <source>
        <dbReference type="Proteomes" id="UP000197277"/>
    </source>
</evidence>